<dbReference type="InterPro" id="IPR000515">
    <property type="entry name" value="MetI-like"/>
</dbReference>
<dbReference type="Pfam" id="PF00528">
    <property type="entry name" value="BPD_transp_1"/>
    <property type="match status" value="1"/>
</dbReference>
<dbReference type="SUPFAM" id="SSF161098">
    <property type="entry name" value="MetI-like"/>
    <property type="match status" value="1"/>
</dbReference>
<keyword evidence="4 7" id="KW-0812">Transmembrane</keyword>
<evidence type="ECO:0000313" key="11">
    <source>
        <dbReference type="Proteomes" id="UP000697330"/>
    </source>
</evidence>
<evidence type="ECO:0000256" key="3">
    <source>
        <dbReference type="ARBA" id="ARBA00022475"/>
    </source>
</evidence>
<dbReference type="Proteomes" id="UP000697330">
    <property type="component" value="Unassembled WGS sequence"/>
</dbReference>
<dbReference type="AlphaFoldDB" id="A0A921GEY3"/>
<dbReference type="EMBL" id="DYWQ01000053">
    <property type="protein sequence ID" value="HJF44838.1"/>
    <property type="molecule type" value="Genomic_DNA"/>
</dbReference>
<feature type="transmembrane region" description="Helical" evidence="7">
    <location>
        <begin position="59"/>
        <end position="81"/>
    </location>
</feature>
<feature type="compositionally biased region" description="Polar residues" evidence="8">
    <location>
        <begin position="1"/>
        <end position="12"/>
    </location>
</feature>
<name>A0A921GEY3_9ACTN</name>
<feature type="transmembrane region" description="Helical" evidence="7">
    <location>
        <begin position="184"/>
        <end position="202"/>
    </location>
</feature>
<reference evidence="10" key="2">
    <citation type="submission" date="2021-09" db="EMBL/GenBank/DDBJ databases">
        <authorList>
            <person name="Gilroy R."/>
        </authorList>
    </citation>
    <scope>NUCLEOTIDE SEQUENCE</scope>
    <source>
        <strain evidence="10">CHK124-7917</strain>
    </source>
</reference>
<dbReference type="InterPro" id="IPR025966">
    <property type="entry name" value="OppC_N"/>
</dbReference>
<dbReference type="InterPro" id="IPR050366">
    <property type="entry name" value="BP-dependent_transpt_permease"/>
</dbReference>
<evidence type="ECO:0000259" key="9">
    <source>
        <dbReference type="PROSITE" id="PS50928"/>
    </source>
</evidence>
<evidence type="ECO:0000256" key="6">
    <source>
        <dbReference type="ARBA" id="ARBA00023136"/>
    </source>
</evidence>
<keyword evidence="6 7" id="KW-0472">Membrane</keyword>
<feature type="transmembrane region" description="Helical" evidence="7">
    <location>
        <begin position="233"/>
        <end position="253"/>
    </location>
</feature>
<feature type="domain" description="ABC transmembrane type-1" evidence="9">
    <location>
        <begin position="120"/>
        <end position="309"/>
    </location>
</feature>
<comment type="caution">
    <text evidence="10">The sequence shown here is derived from an EMBL/GenBank/DDBJ whole genome shotgun (WGS) entry which is preliminary data.</text>
</comment>
<keyword evidence="2 7" id="KW-0813">Transport</keyword>
<proteinExistence type="inferred from homology"/>
<dbReference type="GO" id="GO:0005886">
    <property type="term" value="C:plasma membrane"/>
    <property type="evidence" value="ECO:0007669"/>
    <property type="project" value="UniProtKB-SubCell"/>
</dbReference>
<sequence length="322" mass="34520">MALLTSDKNNPKVQRAMDVAERASQAQVPTGRPEDEGPVKRRASSYWAVSWNIFKKNKVGVFCLGIVVLLALVAILAPVLAPYDPDVQELSNMLQAPSAAHPFGTDEFGRDILSRVIYGCRVSLSVGVVSQAIALVIGFLAGVCAGYFGGKVDAVISFVIQVFSSFPFLLFAIVVMYALGPGLVNLYVALGLLGWASTARLVRGDVMRLKGSEYIQSCILSGGKSWRIIMKHLLPNCVSTLIVTTTLGIPSAIMSEASLSFLGLGVQPPMSSWGQMINAAQPYIQSSTYYSVIPGIAIIITVMAFNLLGDALRDALDPKMRS</sequence>
<feature type="transmembrane region" description="Helical" evidence="7">
    <location>
        <begin position="155"/>
        <end position="178"/>
    </location>
</feature>
<dbReference type="CDD" id="cd06261">
    <property type="entry name" value="TM_PBP2"/>
    <property type="match status" value="1"/>
</dbReference>
<evidence type="ECO:0000313" key="10">
    <source>
        <dbReference type="EMBL" id="HJF44838.1"/>
    </source>
</evidence>
<evidence type="ECO:0000256" key="8">
    <source>
        <dbReference type="SAM" id="MobiDB-lite"/>
    </source>
</evidence>
<comment type="subcellular location">
    <subcellularLocation>
        <location evidence="1 7">Cell membrane</location>
        <topology evidence="1 7">Multi-pass membrane protein</topology>
    </subcellularLocation>
</comment>
<dbReference type="PANTHER" id="PTHR43386">
    <property type="entry name" value="OLIGOPEPTIDE TRANSPORT SYSTEM PERMEASE PROTEIN APPC"/>
    <property type="match status" value="1"/>
</dbReference>
<feature type="region of interest" description="Disordered" evidence="8">
    <location>
        <begin position="1"/>
        <end position="38"/>
    </location>
</feature>
<feature type="transmembrane region" description="Helical" evidence="7">
    <location>
        <begin position="128"/>
        <end position="148"/>
    </location>
</feature>
<dbReference type="PROSITE" id="PS50928">
    <property type="entry name" value="ABC_TM1"/>
    <property type="match status" value="1"/>
</dbReference>
<gene>
    <name evidence="10" type="ORF">K8U72_03530</name>
</gene>
<keyword evidence="3" id="KW-1003">Cell membrane</keyword>
<evidence type="ECO:0000256" key="4">
    <source>
        <dbReference type="ARBA" id="ARBA00022692"/>
    </source>
</evidence>
<comment type="similarity">
    <text evidence="7">Belongs to the binding-protein-dependent transport system permease family.</text>
</comment>
<evidence type="ECO:0000256" key="5">
    <source>
        <dbReference type="ARBA" id="ARBA00022989"/>
    </source>
</evidence>
<evidence type="ECO:0000256" key="7">
    <source>
        <dbReference type="RuleBase" id="RU363032"/>
    </source>
</evidence>
<keyword evidence="5 7" id="KW-1133">Transmembrane helix</keyword>
<dbReference type="GO" id="GO:0055085">
    <property type="term" value="P:transmembrane transport"/>
    <property type="evidence" value="ECO:0007669"/>
    <property type="project" value="InterPro"/>
</dbReference>
<organism evidence="10 11">
    <name type="scientific">Thermophilibacter provencensis</name>
    <dbReference type="NCBI Taxonomy" id="1852386"/>
    <lineage>
        <taxon>Bacteria</taxon>
        <taxon>Bacillati</taxon>
        <taxon>Actinomycetota</taxon>
        <taxon>Coriobacteriia</taxon>
        <taxon>Coriobacteriales</taxon>
        <taxon>Atopobiaceae</taxon>
        <taxon>Thermophilibacter</taxon>
    </lineage>
</organism>
<dbReference type="Pfam" id="PF12911">
    <property type="entry name" value="OppC_N"/>
    <property type="match status" value="1"/>
</dbReference>
<evidence type="ECO:0000256" key="2">
    <source>
        <dbReference type="ARBA" id="ARBA00022448"/>
    </source>
</evidence>
<feature type="transmembrane region" description="Helical" evidence="7">
    <location>
        <begin position="289"/>
        <end position="312"/>
    </location>
</feature>
<dbReference type="InterPro" id="IPR035906">
    <property type="entry name" value="MetI-like_sf"/>
</dbReference>
<dbReference type="PANTHER" id="PTHR43386:SF1">
    <property type="entry name" value="D,D-DIPEPTIDE TRANSPORT SYSTEM PERMEASE PROTEIN DDPC-RELATED"/>
    <property type="match status" value="1"/>
</dbReference>
<accession>A0A921GEY3</accession>
<reference evidence="10" key="1">
    <citation type="journal article" date="2021" name="PeerJ">
        <title>Extensive microbial diversity within the chicken gut microbiome revealed by metagenomics and culture.</title>
        <authorList>
            <person name="Gilroy R."/>
            <person name="Ravi A."/>
            <person name="Getino M."/>
            <person name="Pursley I."/>
            <person name="Horton D.L."/>
            <person name="Alikhan N.F."/>
            <person name="Baker D."/>
            <person name="Gharbi K."/>
            <person name="Hall N."/>
            <person name="Watson M."/>
            <person name="Adriaenssens E.M."/>
            <person name="Foster-Nyarko E."/>
            <person name="Jarju S."/>
            <person name="Secka A."/>
            <person name="Antonio M."/>
            <person name="Oren A."/>
            <person name="Chaudhuri R.R."/>
            <person name="La Ragione R."/>
            <person name="Hildebrand F."/>
            <person name="Pallen M.J."/>
        </authorList>
    </citation>
    <scope>NUCLEOTIDE SEQUENCE</scope>
    <source>
        <strain evidence="10">CHK124-7917</strain>
    </source>
</reference>
<evidence type="ECO:0000256" key="1">
    <source>
        <dbReference type="ARBA" id="ARBA00004651"/>
    </source>
</evidence>
<dbReference type="Gene3D" id="1.10.3720.10">
    <property type="entry name" value="MetI-like"/>
    <property type="match status" value="1"/>
</dbReference>
<dbReference type="RefSeq" id="WP_274958787.1">
    <property type="nucleotide sequence ID" value="NZ_DYWQ01000053.1"/>
</dbReference>
<protein>
    <submittedName>
        <fullName evidence="10">ABC transporter permease</fullName>
    </submittedName>
</protein>